<accession>A0A7I7Q960</accession>
<feature type="region of interest" description="Disordered" evidence="1">
    <location>
        <begin position="1"/>
        <end position="64"/>
    </location>
</feature>
<dbReference type="Proteomes" id="UP000467130">
    <property type="component" value="Chromosome"/>
</dbReference>
<protein>
    <submittedName>
        <fullName evidence="2">Uncharacterized protein</fullName>
    </submittedName>
</protein>
<evidence type="ECO:0000313" key="2">
    <source>
        <dbReference type="EMBL" id="BBY22858.1"/>
    </source>
</evidence>
<sequence length="64" mass="6809">MGPAPTAAKGKPAAPMTPPGQMGARDEVRTNDPGGWDFGPYPITPLAPDRQGQRFIEEESCPDE</sequence>
<dbReference type="AlphaFoldDB" id="A0A7I7Q960"/>
<evidence type="ECO:0000256" key="1">
    <source>
        <dbReference type="SAM" id="MobiDB-lite"/>
    </source>
</evidence>
<reference evidence="2 3" key="1">
    <citation type="journal article" date="2019" name="Emerg. Microbes Infect.">
        <title>Comprehensive subspecies identification of 175 nontuberculous mycobacteria species based on 7547 genomic profiles.</title>
        <authorList>
            <person name="Matsumoto Y."/>
            <person name="Kinjo T."/>
            <person name="Motooka D."/>
            <person name="Nabeya D."/>
            <person name="Jung N."/>
            <person name="Uechi K."/>
            <person name="Horii T."/>
            <person name="Iida T."/>
            <person name="Fujita J."/>
            <person name="Nakamura S."/>
        </authorList>
    </citation>
    <scope>NUCLEOTIDE SEQUENCE [LARGE SCALE GENOMIC DNA]</scope>
    <source>
        <strain evidence="2 3">JCM 17783</strain>
    </source>
</reference>
<dbReference type="KEGG" id="msto:MSTO_30630"/>
<proteinExistence type="predicted"/>
<evidence type="ECO:0000313" key="3">
    <source>
        <dbReference type="Proteomes" id="UP000467130"/>
    </source>
</evidence>
<feature type="compositionally biased region" description="Low complexity" evidence="1">
    <location>
        <begin position="1"/>
        <end position="14"/>
    </location>
</feature>
<organism evidence="2 3">
    <name type="scientific">Mycobacterium stomatepiae</name>
    <dbReference type="NCBI Taxonomy" id="470076"/>
    <lineage>
        <taxon>Bacteria</taxon>
        <taxon>Bacillati</taxon>
        <taxon>Actinomycetota</taxon>
        <taxon>Actinomycetes</taxon>
        <taxon>Mycobacteriales</taxon>
        <taxon>Mycobacteriaceae</taxon>
        <taxon>Mycobacterium</taxon>
        <taxon>Mycobacterium simiae complex</taxon>
    </lineage>
</organism>
<gene>
    <name evidence="2" type="ORF">MSTO_30630</name>
</gene>
<keyword evidence="3" id="KW-1185">Reference proteome</keyword>
<dbReference type="RefSeq" id="WP_163790740.1">
    <property type="nucleotide sequence ID" value="NZ_AP022587.1"/>
</dbReference>
<dbReference type="EMBL" id="AP022587">
    <property type="protein sequence ID" value="BBY22858.1"/>
    <property type="molecule type" value="Genomic_DNA"/>
</dbReference>
<name>A0A7I7Q960_9MYCO</name>